<feature type="binding site" evidence="8">
    <location>
        <position position="331"/>
    </location>
    <ligand>
        <name>Mn(2+)</name>
        <dbReference type="ChEBI" id="CHEBI:29035"/>
        <label>1</label>
    </ligand>
</feature>
<dbReference type="EMBL" id="JAVRHT010000067">
    <property type="protein sequence ID" value="MDT0633252.1"/>
    <property type="molecule type" value="Genomic_DNA"/>
</dbReference>
<evidence type="ECO:0000259" key="9">
    <source>
        <dbReference type="PROSITE" id="PS00631"/>
    </source>
</evidence>
<feature type="binding site" evidence="8">
    <location>
        <position position="331"/>
    </location>
    <ligand>
        <name>Mn(2+)</name>
        <dbReference type="ChEBI" id="CHEBI:29035"/>
        <label>2</label>
    </ligand>
</feature>
<evidence type="ECO:0000256" key="6">
    <source>
        <dbReference type="ARBA" id="ARBA00022801"/>
    </source>
</evidence>
<dbReference type="PANTHER" id="PTHR11963:SF23">
    <property type="entry name" value="CYTOSOL AMINOPEPTIDASE"/>
    <property type="match status" value="1"/>
</dbReference>
<keyword evidence="8" id="KW-0963">Cytoplasm</keyword>
<feature type="active site" evidence="8">
    <location>
        <position position="333"/>
    </location>
</feature>
<keyword evidence="4 8" id="KW-0031">Aminopeptidase</keyword>
<dbReference type="InterPro" id="IPR000819">
    <property type="entry name" value="Peptidase_M17_C"/>
</dbReference>
<sequence>MTDLVSGPLAGLSCDLLVLPVDEGGVAAWADAFGGAFETALADARTAKGAAVLIPGGSGPRRVAVVDARTPDGLERWRWAAAEGARAAARVEAERVVVATPPGAGADVSAALVEGFRLGAYRFDHYRTAAAPPAASLALWSEGVVDDLGGAVERADVRADVTNRARDYVNLAPDEKMPADLADLVAADAEAVGLRVEVWDKSRIEEEQMGGLLGVNRGSLDPPRFVVLEWAPEGHADDDPVVLVGKTVTYDTGGLSLKPTKNSMDKMKADMAGGAAVAGALLGAARLKLPLRVIGLLPMSDNRPGGRAYVPGDVLTMHSGATVEVMNTDAEGRLLLADALSYARTYTPRWVLDAATLTGAQGVALGERVAAVVTRVGEEALAERVRAAGDATGDLAWPLPLYPHYRDQLKSDVADLSNVGGAMAGTITAAAFLEHFTHADDEGGAANENGAGGADDAPAFPWVHLDLARPAFLDSAYGYRPKGGTGFGVRLLLDLLTNDAEPTA</sequence>
<organism evidence="10 11">
    <name type="scientific">Rubrivirga litoralis</name>
    <dbReference type="NCBI Taxonomy" id="3075598"/>
    <lineage>
        <taxon>Bacteria</taxon>
        <taxon>Pseudomonadati</taxon>
        <taxon>Rhodothermota</taxon>
        <taxon>Rhodothermia</taxon>
        <taxon>Rhodothermales</taxon>
        <taxon>Rubricoccaceae</taxon>
        <taxon>Rubrivirga</taxon>
    </lineage>
</organism>
<dbReference type="InterPro" id="IPR043472">
    <property type="entry name" value="Macro_dom-like"/>
</dbReference>
<evidence type="ECO:0000256" key="8">
    <source>
        <dbReference type="HAMAP-Rule" id="MF_00181"/>
    </source>
</evidence>
<comment type="similarity">
    <text evidence="3 8">Belongs to the peptidase M17 family.</text>
</comment>
<keyword evidence="5 8" id="KW-0645">Protease</keyword>
<comment type="catalytic activity">
    <reaction evidence="2 8">
        <text>Release of an N-terminal amino acid, preferentially leucine, but not glutamic or aspartic acids.</text>
        <dbReference type="EC" id="3.4.11.10"/>
    </reaction>
</comment>
<comment type="cofactor">
    <cofactor evidence="8">
        <name>Mn(2+)</name>
        <dbReference type="ChEBI" id="CHEBI:29035"/>
    </cofactor>
    <text evidence="8">Binds 2 manganese ions per subunit.</text>
</comment>
<accession>A0ABU3BVD5</accession>
<dbReference type="PRINTS" id="PR00481">
    <property type="entry name" value="LAMNOPPTDASE"/>
</dbReference>
<evidence type="ECO:0000256" key="5">
    <source>
        <dbReference type="ARBA" id="ARBA00022670"/>
    </source>
</evidence>
<keyword evidence="7 8" id="KW-0464">Manganese</keyword>
<dbReference type="Gene3D" id="3.40.220.10">
    <property type="entry name" value="Leucine Aminopeptidase, subunit E, domain 1"/>
    <property type="match status" value="1"/>
</dbReference>
<dbReference type="EC" id="3.4.11.1" evidence="8"/>
<comment type="caution">
    <text evidence="10">The sequence shown here is derived from an EMBL/GenBank/DDBJ whole genome shotgun (WGS) entry which is preliminary data.</text>
</comment>
<dbReference type="Pfam" id="PF00883">
    <property type="entry name" value="Peptidase_M17"/>
    <property type="match status" value="1"/>
</dbReference>
<feature type="binding site" evidence="8">
    <location>
        <position position="251"/>
    </location>
    <ligand>
        <name>Mn(2+)</name>
        <dbReference type="ChEBI" id="CHEBI:29035"/>
        <label>2</label>
    </ligand>
</feature>
<dbReference type="PROSITE" id="PS00631">
    <property type="entry name" value="CYTOSOL_AP"/>
    <property type="match status" value="1"/>
</dbReference>
<evidence type="ECO:0000313" key="11">
    <source>
        <dbReference type="Proteomes" id="UP001267426"/>
    </source>
</evidence>
<protein>
    <recommendedName>
        <fullName evidence="8">Probable cytosol aminopeptidase</fullName>
        <ecNumber evidence="8">3.4.11.1</ecNumber>
    </recommendedName>
    <alternativeName>
        <fullName evidence="8">Leucine aminopeptidase</fullName>
        <shortName evidence="8">LAP</shortName>
        <ecNumber evidence="8">3.4.11.10</ecNumber>
    </alternativeName>
    <alternativeName>
        <fullName evidence="8">Leucyl aminopeptidase</fullName>
    </alternativeName>
</protein>
<reference evidence="10 11" key="1">
    <citation type="submission" date="2023-09" db="EMBL/GenBank/DDBJ databases">
        <authorList>
            <person name="Rey-Velasco X."/>
        </authorList>
    </citation>
    <scope>NUCLEOTIDE SEQUENCE [LARGE SCALE GENOMIC DNA]</scope>
    <source>
        <strain evidence="10 11">F394</strain>
    </source>
</reference>
<evidence type="ECO:0000313" key="10">
    <source>
        <dbReference type="EMBL" id="MDT0633252.1"/>
    </source>
</evidence>
<dbReference type="InterPro" id="IPR023042">
    <property type="entry name" value="Peptidase_M17_leu_NH2_pept"/>
</dbReference>
<dbReference type="RefSeq" id="WP_311665965.1">
    <property type="nucleotide sequence ID" value="NZ_JAVRHT010000067.1"/>
</dbReference>
<dbReference type="Pfam" id="PF02789">
    <property type="entry name" value="Peptidase_M17_N"/>
    <property type="match status" value="1"/>
</dbReference>
<dbReference type="EC" id="3.4.11.10" evidence="8"/>
<feature type="binding site" evidence="8">
    <location>
        <position position="246"/>
    </location>
    <ligand>
        <name>Mn(2+)</name>
        <dbReference type="ChEBI" id="CHEBI:29035"/>
        <label>2</label>
    </ligand>
</feature>
<evidence type="ECO:0000256" key="4">
    <source>
        <dbReference type="ARBA" id="ARBA00022438"/>
    </source>
</evidence>
<feature type="domain" description="Cytosol aminopeptidase" evidence="9">
    <location>
        <begin position="327"/>
        <end position="334"/>
    </location>
</feature>
<keyword evidence="6 8" id="KW-0378">Hydrolase</keyword>
<comment type="catalytic activity">
    <reaction evidence="1 8">
        <text>Release of an N-terminal amino acid, Xaa-|-Yaa-, in which Xaa is preferably Leu, but may be other amino acids including Pro although not Arg or Lys, and Yaa may be Pro. Amino acid amides and methyl esters are also readily hydrolyzed, but rates on arylamides are exceedingly low.</text>
        <dbReference type="EC" id="3.4.11.1"/>
    </reaction>
</comment>
<feature type="binding site" evidence="8">
    <location>
        <position position="270"/>
    </location>
    <ligand>
        <name>Mn(2+)</name>
        <dbReference type="ChEBI" id="CHEBI:29035"/>
        <label>2</label>
    </ligand>
</feature>
<feature type="binding site" evidence="8">
    <location>
        <position position="329"/>
    </location>
    <ligand>
        <name>Mn(2+)</name>
        <dbReference type="ChEBI" id="CHEBI:29035"/>
        <label>1</label>
    </ligand>
</feature>
<keyword evidence="11" id="KW-1185">Reference proteome</keyword>
<evidence type="ECO:0000256" key="1">
    <source>
        <dbReference type="ARBA" id="ARBA00000135"/>
    </source>
</evidence>
<keyword evidence="8" id="KW-0479">Metal-binding</keyword>
<feature type="active site" evidence="8">
    <location>
        <position position="258"/>
    </location>
</feature>
<gene>
    <name evidence="8" type="primary">pepA</name>
    <name evidence="10" type="ORF">RM540_15970</name>
</gene>
<dbReference type="HAMAP" id="MF_00181">
    <property type="entry name" value="Cytosol_peptidase_M17"/>
    <property type="match status" value="1"/>
</dbReference>
<dbReference type="CDD" id="cd00433">
    <property type="entry name" value="Peptidase_M17"/>
    <property type="match status" value="1"/>
</dbReference>
<evidence type="ECO:0000256" key="7">
    <source>
        <dbReference type="ARBA" id="ARBA00023211"/>
    </source>
</evidence>
<comment type="subcellular location">
    <subcellularLocation>
        <location evidence="8">Cytoplasm</location>
    </subcellularLocation>
</comment>
<dbReference type="SUPFAM" id="SSF52949">
    <property type="entry name" value="Macro domain-like"/>
    <property type="match status" value="1"/>
</dbReference>
<evidence type="ECO:0000256" key="2">
    <source>
        <dbReference type="ARBA" id="ARBA00000967"/>
    </source>
</evidence>
<dbReference type="SUPFAM" id="SSF53187">
    <property type="entry name" value="Zn-dependent exopeptidases"/>
    <property type="match status" value="1"/>
</dbReference>
<proteinExistence type="inferred from homology"/>
<dbReference type="Gene3D" id="3.40.630.10">
    <property type="entry name" value="Zn peptidases"/>
    <property type="match status" value="1"/>
</dbReference>
<dbReference type="InterPro" id="IPR008283">
    <property type="entry name" value="Peptidase_M17_N"/>
</dbReference>
<dbReference type="Proteomes" id="UP001267426">
    <property type="component" value="Unassembled WGS sequence"/>
</dbReference>
<comment type="function">
    <text evidence="8">Presumably involved in the processing and regular turnover of intracellular proteins. Catalyzes the removal of unsubstituted N-terminal amino acids from various peptides.</text>
</comment>
<dbReference type="InterPro" id="IPR011356">
    <property type="entry name" value="Leucine_aapep/pepB"/>
</dbReference>
<dbReference type="PANTHER" id="PTHR11963">
    <property type="entry name" value="LEUCINE AMINOPEPTIDASE-RELATED"/>
    <property type="match status" value="1"/>
</dbReference>
<evidence type="ECO:0000256" key="3">
    <source>
        <dbReference type="ARBA" id="ARBA00009528"/>
    </source>
</evidence>
<feature type="binding site" evidence="8">
    <location>
        <position position="251"/>
    </location>
    <ligand>
        <name>Mn(2+)</name>
        <dbReference type="ChEBI" id="CHEBI:29035"/>
        <label>1</label>
    </ligand>
</feature>
<name>A0ABU3BVD5_9BACT</name>